<keyword evidence="1" id="KW-0472">Membrane</keyword>
<evidence type="ECO:0000259" key="3">
    <source>
        <dbReference type="Pfam" id="PF21001"/>
    </source>
</evidence>
<dbReference type="Proteomes" id="UP001196870">
    <property type="component" value="Unassembled WGS sequence"/>
</dbReference>
<accession>A0ABS5F1X1</accession>
<name>A0ABS5F1X1_9PROT</name>
<organism evidence="4 5">
    <name type="scientific">Plastoroseomonas hellenica</name>
    <dbReference type="NCBI Taxonomy" id="2687306"/>
    <lineage>
        <taxon>Bacteria</taxon>
        <taxon>Pseudomonadati</taxon>
        <taxon>Pseudomonadota</taxon>
        <taxon>Alphaproteobacteria</taxon>
        <taxon>Acetobacterales</taxon>
        <taxon>Acetobacteraceae</taxon>
        <taxon>Plastoroseomonas</taxon>
    </lineage>
</organism>
<evidence type="ECO:0000313" key="4">
    <source>
        <dbReference type="EMBL" id="MBR0666521.1"/>
    </source>
</evidence>
<reference evidence="5" key="1">
    <citation type="journal article" date="2021" name="Syst. Appl. Microbiol.">
        <title>Roseomonas hellenica sp. nov., isolated from roots of wild-growing Alkanna tinctoria.</title>
        <authorList>
            <person name="Rat A."/>
            <person name="Naranjo H.D."/>
            <person name="Lebbe L."/>
            <person name="Cnockaert M."/>
            <person name="Krigas N."/>
            <person name="Grigoriadou K."/>
            <person name="Maloupa E."/>
            <person name="Willems A."/>
        </authorList>
    </citation>
    <scope>NUCLEOTIDE SEQUENCE [LARGE SCALE GENOMIC DNA]</scope>
    <source>
        <strain evidence="5">LMG 31523</strain>
    </source>
</reference>
<keyword evidence="1" id="KW-0812">Transmembrane</keyword>
<dbReference type="Pfam" id="PF21001">
    <property type="entry name" value="YqiJ_N"/>
    <property type="match status" value="1"/>
</dbReference>
<dbReference type="InterPro" id="IPR048376">
    <property type="entry name" value="YqiJ_N"/>
</dbReference>
<feature type="transmembrane region" description="Helical" evidence="1">
    <location>
        <begin position="12"/>
        <end position="35"/>
    </location>
</feature>
<dbReference type="InterPro" id="IPR010840">
    <property type="entry name" value="YqiJ_OB"/>
</dbReference>
<feature type="transmembrane region" description="Helical" evidence="1">
    <location>
        <begin position="115"/>
        <end position="143"/>
    </location>
</feature>
<dbReference type="RefSeq" id="WP_211854194.1">
    <property type="nucleotide sequence ID" value="NZ_JAAGBB010000023.1"/>
</dbReference>
<evidence type="ECO:0000256" key="1">
    <source>
        <dbReference type="SAM" id="Phobius"/>
    </source>
</evidence>
<keyword evidence="5" id="KW-1185">Reference proteome</keyword>
<proteinExistence type="predicted"/>
<keyword evidence="1" id="KW-1133">Transmembrane helix</keyword>
<feature type="domain" description="Inner membrane protein YqiJ N-terminal" evidence="3">
    <location>
        <begin position="10"/>
        <end position="133"/>
    </location>
</feature>
<gene>
    <name evidence="4" type="ORF">GXW71_19335</name>
</gene>
<feature type="transmembrane region" description="Helical" evidence="1">
    <location>
        <begin position="83"/>
        <end position="103"/>
    </location>
</feature>
<evidence type="ECO:0000259" key="2">
    <source>
        <dbReference type="Pfam" id="PF07290"/>
    </source>
</evidence>
<comment type="caution">
    <text evidence="4">The sequence shown here is derived from an EMBL/GenBank/DDBJ whole genome shotgun (WGS) entry which is preliminary data.</text>
</comment>
<sequence>MIDLLLQPHNLPFLVAGGFVLLFALLEGALLLLGLSSDALLGHGHDGAHGLDHHGGAHGVGHDIHPHDHAEGGFLSWLGFGRVPFAVLLIALCAGFAGFGLLVQGLARGILGGPLHWALASIPALAAALPVTRVATVAIARLVPREQSYVASRDSLLGRIAVVVQGTATAALPAEARVPDGFGGSLYVTVVPEAEGAAIPAGTRVVLLSRTERAFVVAPARDDPVAPAREDPVAPARLP</sequence>
<feature type="domain" description="Inner membrane protein YqiJ OB-fold" evidence="2">
    <location>
        <begin position="155"/>
        <end position="216"/>
    </location>
</feature>
<protein>
    <submittedName>
        <fullName evidence="4">YqiJ family protein</fullName>
    </submittedName>
</protein>
<dbReference type="Pfam" id="PF07290">
    <property type="entry name" value="YqiJ_OB"/>
    <property type="match status" value="1"/>
</dbReference>
<evidence type="ECO:0000313" key="5">
    <source>
        <dbReference type="Proteomes" id="UP001196870"/>
    </source>
</evidence>
<dbReference type="EMBL" id="JAAGBB010000023">
    <property type="protein sequence ID" value="MBR0666521.1"/>
    <property type="molecule type" value="Genomic_DNA"/>
</dbReference>